<evidence type="ECO:0000256" key="2">
    <source>
        <dbReference type="ARBA" id="ARBA00023125"/>
    </source>
</evidence>
<organism evidence="5 6">
    <name type="scientific">Actinomadura fulvescens</name>
    <dbReference type="NCBI Taxonomy" id="46160"/>
    <lineage>
        <taxon>Bacteria</taxon>
        <taxon>Bacillati</taxon>
        <taxon>Actinomycetota</taxon>
        <taxon>Actinomycetes</taxon>
        <taxon>Streptosporangiales</taxon>
        <taxon>Thermomonosporaceae</taxon>
        <taxon>Actinomadura</taxon>
    </lineage>
</organism>
<gene>
    <name evidence="5" type="ORF">GCM10010411_88820</name>
</gene>
<evidence type="ECO:0000256" key="3">
    <source>
        <dbReference type="ARBA" id="ARBA00023163"/>
    </source>
</evidence>
<dbReference type="Gene3D" id="3.30.70.920">
    <property type="match status" value="1"/>
</dbReference>
<keyword evidence="3" id="KW-0804">Transcription</keyword>
<proteinExistence type="predicted"/>
<dbReference type="InterPro" id="IPR036388">
    <property type="entry name" value="WH-like_DNA-bd_sf"/>
</dbReference>
<dbReference type="InterPro" id="IPR019887">
    <property type="entry name" value="Tscrpt_reg_AsnC/Lrp_C"/>
</dbReference>
<evidence type="ECO:0000313" key="5">
    <source>
        <dbReference type="EMBL" id="GAA2635945.1"/>
    </source>
</evidence>
<dbReference type="RefSeq" id="WP_344548620.1">
    <property type="nucleotide sequence ID" value="NZ_BAAATD010000020.1"/>
</dbReference>
<dbReference type="InterPro" id="IPR036390">
    <property type="entry name" value="WH_DNA-bd_sf"/>
</dbReference>
<dbReference type="PANTHER" id="PTHR30154">
    <property type="entry name" value="LEUCINE-RESPONSIVE REGULATORY PROTEIN"/>
    <property type="match status" value="1"/>
</dbReference>
<dbReference type="Proteomes" id="UP001501509">
    <property type="component" value="Unassembled WGS sequence"/>
</dbReference>
<dbReference type="SMART" id="SM00344">
    <property type="entry name" value="HTH_ASNC"/>
    <property type="match status" value="1"/>
</dbReference>
<dbReference type="PROSITE" id="PS50956">
    <property type="entry name" value="HTH_ASNC_2"/>
    <property type="match status" value="1"/>
</dbReference>
<evidence type="ECO:0000313" key="6">
    <source>
        <dbReference type="Proteomes" id="UP001501509"/>
    </source>
</evidence>
<evidence type="ECO:0000256" key="1">
    <source>
        <dbReference type="ARBA" id="ARBA00023015"/>
    </source>
</evidence>
<keyword evidence="1" id="KW-0805">Transcription regulation</keyword>
<dbReference type="SUPFAM" id="SSF54909">
    <property type="entry name" value="Dimeric alpha+beta barrel"/>
    <property type="match status" value="1"/>
</dbReference>
<dbReference type="PANTHER" id="PTHR30154:SF34">
    <property type="entry name" value="TRANSCRIPTIONAL REGULATOR AZLB"/>
    <property type="match status" value="1"/>
</dbReference>
<dbReference type="Pfam" id="PF01037">
    <property type="entry name" value="AsnC_trans_reg"/>
    <property type="match status" value="1"/>
</dbReference>
<accession>A0ABP6DB09</accession>
<evidence type="ECO:0000259" key="4">
    <source>
        <dbReference type="PROSITE" id="PS50956"/>
    </source>
</evidence>
<reference evidence="6" key="1">
    <citation type="journal article" date="2019" name="Int. J. Syst. Evol. Microbiol.">
        <title>The Global Catalogue of Microorganisms (GCM) 10K type strain sequencing project: providing services to taxonomists for standard genome sequencing and annotation.</title>
        <authorList>
            <consortium name="The Broad Institute Genomics Platform"/>
            <consortium name="The Broad Institute Genome Sequencing Center for Infectious Disease"/>
            <person name="Wu L."/>
            <person name="Ma J."/>
        </authorList>
    </citation>
    <scope>NUCLEOTIDE SEQUENCE [LARGE SCALE GENOMIC DNA]</scope>
    <source>
        <strain evidence="6">JCM 6833</strain>
    </source>
</reference>
<dbReference type="PRINTS" id="PR00033">
    <property type="entry name" value="HTHASNC"/>
</dbReference>
<keyword evidence="6" id="KW-1185">Reference proteome</keyword>
<dbReference type="CDD" id="cd00090">
    <property type="entry name" value="HTH_ARSR"/>
    <property type="match status" value="1"/>
</dbReference>
<dbReference type="Pfam" id="PF13404">
    <property type="entry name" value="HTH_AsnC-type"/>
    <property type="match status" value="1"/>
</dbReference>
<dbReference type="InterPro" id="IPR011991">
    <property type="entry name" value="ArsR-like_HTH"/>
</dbReference>
<dbReference type="InterPro" id="IPR000485">
    <property type="entry name" value="AsnC-type_HTH_dom"/>
</dbReference>
<protein>
    <submittedName>
        <fullName evidence="5">Lrp/AsnC family transcriptional regulator</fullName>
    </submittedName>
</protein>
<dbReference type="InterPro" id="IPR019888">
    <property type="entry name" value="Tscrpt_reg_AsnC-like"/>
</dbReference>
<feature type="domain" description="HTH asnC-type" evidence="4">
    <location>
        <begin position="7"/>
        <end position="68"/>
    </location>
</feature>
<dbReference type="SUPFAM" id="SSF46785">
    <property type="entry name" value="Winged helix' DNA-binding domain"/>
    <property type="match status" value="1"/>
</dbReference>
<keyword evidence="2" id="KW-0238">DNA-binding</keyword>
<name>A0ABP6DB09_9ACTN</name>
<dbReference type="EMBL" id="BAAATD010000020">
    <property type="protein sequence ID" value="GAA2635945.1"/>
    <property type="molecule type" value="Genomic_DNA"/>
</dbReference>
<sequence>MRNDDLLDVTDARLLLALADNPRATAIALAEQVGLSRNTVQARLAKLEERRGLGSFERRVSPASLGYPLTVFATVQVLQRRLGEVAVALTGIPEVIQVHSVSGPADLLVYAVAADTDDLYRIAGMILAIPGVERTNTSVVTREIVGYRVTPLLNRLAETR</sequence>
<dbReference type="Gene3D" id="1.10.10.10">
    <property type="entry name" value="Winged helix-like DNA-binding domain superfamily/Winged helix DNA-binding domain"/>
    <property type="match status" value="1"/>
</dbReference>
<comment type="caution">
    <text evidence="5">The sequence shown here is derived from an EMBL/GenBank/DDBJ whole genome shotgun (WGS) entry which is preliminary data.</text>
</comment>
<dbReference type="InterPro" id="IPR011008">
    <property type="entry name" value="Dimeric_a/b-barrel"/>
</dbReference>